<feature type="region of interest" description="Disordered" evidence="1">
    <location>
        <begin position="626"/>
        <end position="677"/>
    </location>
</feature>
<feature type="region of interest" description="Disordered" evidence="1">
    <location>
        <begin position="1"/>
        <end position="138"/>
    </location>
</feature>
<dbReference type="KEGG" id="nnu:104613456"/>
<dbReference type="FunCoup" id="A0A1U8BH90">
    <property type="interactions" value="1849"/>
</dbReference>
<dbReference type="OMA" id="RSMNFAN"/>
<dbReference type="SUPFAM" id="SSF48452">
    <property type="entry name" value="TPR-like"/>
    <property type="match status" value="2"/>
</dbReference>
<dbReference type="InterPro" id="IPR011990">
    <property type="entry name" value="TPR-like_helical_dom_sf"/>
</dbReference>
<feature type="compositionally biased region" description="Polar residues" evidence="1">
    <location>
        <begin position="1448"/>
        <end position="1457"/>
    </location>
</feature>
<feature type="compositionally biased region" description="Basic and acidic residues" evidence="1">
    <location>
        <begin position="644"/>
        <end position="656"/>
    </location>
</feature>
<dbReference type="InterPro" id="IPR036869">
    <property type="entry name" value="J_dom_sf"/>
</dbReference>
<feature type="compositionally biased region" description="Basic and acidic residues" evidence="1">
    <location>
        <begin position="429"/>
        <end position="442"/>
    </location>
</feature>
<dbReference type="PROSITE" id="PS50076">
    <property type="entry name" value="DNAJ_2"/>
    <property type="match status" value="1"/>
</dbReference>
<dbReference type="STRING" id="4432.A0A1U8BH90"/>
<feature type="region of interest" description="Disordered" evidence="1">
    <location>
        <begin position="362"/>
        <end position="383"/>
    </location>
</feature>
<protein>
    <submittedName>
        <fullName evidence="3">Uncharacterized protein LOC104613456</fullName>
    </submittedName>
</protein>
<dbReference type="GeneID" id="104613456"/>
<feature type="compositionally biased region" description="Polar residues" evidence="1">
    <location>
        <begin position="451"/>
        <end position="464"/>
    </location>
</feature>
<dbReference type="RefSeq" id="XP_010279584.1">
    <property type="nucleotide sequence ID" value="XM_010281282.2"/>
</dbReference>
<name>A0A1U8BH90_NELNU</name>
<dbReference type="Pfam" id="PF00226">
    <property type="entry name" value="DnaJ"/>
    <property type="match status" value="1"/>
</dbReference>
<feature type="compositionally biased region" description="Low complexity" evidence="1">
    <location>
        <begin position="16"/>
        <end position="47"/>
    </location>
</feature>
<dbReference type="SMART" id="SM00028">
    <property type="entry name" value="TPR"/>
    <property type="match status" value="7"/>
</dbReference>
<feature type="region of interest" description="Disordered" evidence="1">
    <location>
        <begin position="217"/>
        <end position="264"/>
    </location>
</feature>
<feature type="compositionally biased region" description="Polar residues" evidence="1">
    <location>
        <begin position="1482"/>
        <end position="1500"/>
    </location>
</feature>
<proteinExistence type="predicted"/>
<feature type="region of interest" description="Disordered" evidence="1">
    <location>
        <begin position="169"/>
        <end position="196"/>
    </location>
</feature>
<dbReference type="InterPro" id="IPR018253">
    <property type="entry name" value="DnaJ_domain_CS"/>
</dbReference>
<feature type="compositionally biased region" description="Polar residues" evidence="1">
    <location>
        <begin position="657"/>
        <end position="670"/>
    </location>
</feature>
<dbReference type="CDD" id="cd06257">
    <property type="entry name" value="DnaJ"/>
    <property type="match status" value="1"/>
</dbReference>
<dbReference type="Proteomes" id="UP000189703">
    <property type="component" value="Unplaced"/>
</dbReference>
<dbReference type="OrthoDB" id="10250354at2759"/>
<feature type="compositionally biased region" description="Basic and acidic residues" evidence="1">
    <location>
        <begin position="234"/>
        <end position="255"/>
    </location>
</feature>
<feature type="compositionally biased region" description="Polar residues" evidence="1">
    <location>
        <begin position="169"/>
        <end position="180"/>
    </location>
</feature>
<dbReference type="PANTHER" id="PTHR45181:SF4">
    <property type="entry name" value="HEAT SHOCK PROTEIN DNAJ WITH TETRATRICOPEPTIDE REPEAT-CONTAINING PROTEIN"/>
    <property type="match status" value="1"/>
</dbReference>
<evidence type="ECO:0000313" key="2">
    <source>
        <dbReference type="Proteomes" id="UP000189703"/>
    </source>
</evidence>
<dbReference type="PROSITE" id="PS00636">
    <property type="entry name" value="DNAJ_1"/>
    <property type="match status" value="1"/>
</dbReference>
<dbReference type="Gene3D" id="1.10.287.110">
    <property type="entry name" value="DnaJ domain"/>
    <property type="match status" value="1"/>
</dbReference>
<reference evidence="3" key="1">
    <citation type="submission" date="2025-08" db="UniProtKB">
        <authorList>
            <consortium name="RefSeq"/>
        </authorList>
    </citation>
    <scope>IDENTIFICATION</scope>
</reference>
<dbReference type="PANTHER" id="PTHR45181">
    <property type="entry name" value="HEAT SHOCK PROTEIN DNAJ WITH TETRATRICOPEPTIDE REPEAT-CONTAINING PROTEIN"/>
    <property type="match status" value="1"/>
</dbReference>
<evidence type="ECO:0000256" key="1">
    <source>
        <dbReference type="SAM" id="MobiDB-lite"/>
    </source>
</evidence>
<feature type="region of interest" description="Disordered" evidence="1">
    <location>
        <begin position="585"/>
        <end position="606"/>
    </location>
</feature>
<dbReference type="Pfam" id="PF13181">
    <property type="entry name" value="TPR_8"/>
    <property type="match status" value="1"/>
</dbReference>
<feature type="region of interest" description="Disordered" evidence="1">
    <location>
        <begin position="1128"/>
        <end position="1150"/>
    </location>
</feature>
<gene>
    <name evidence="3" type="primary">LOC104613456</name>
</gene>
<feature type="region of interest" description="Disordered" evidence="1">
    <location>
        <begin position="419"/>
        <end position="464"/>
    </location>
</feature>
<dbReference type="InterPro" id="IPR001623">
    <property type="entry name" value="DnaJ_domain"/>
</dbReference>
<evidence type="ECO:0000313" key="3">
    <source>
        <dbReference type="RefSeq" id="XP_010279584.1"/>
    </source>
</evidence>
<keyword evidence="2" id="KW-1185">Reference proteome</keyword>
<sequence length="1500" mass="163014">MSPTLVDFRNPATTPQMQSRSSSLQSSNPKGQISSSPSSFDIGSFASKNLAEQRGKSWQTDSEMMNSSNLGRGASTSRNANEGGVDINFTSPSASRVGSEKPSLAPQSGLSKPRLVKVRKNLSSHLGRSTPLSGTRVDQGFNLFRPASESSDRIDDDCRMKELRDQWQSWNPFSPDSAYNSRGSSTSGASSSTINQKFGQSGETTFVFGANHSNLVSSSNVGNSDPGDMVGKSLPDDTRRLDIGIESENRKEKDAPFVSGASGRESFNLGKDSSGGVFVFGSGNQKSSDFDGSAASKLPDEMKKLNIENSGSGEGVQKAEDVNLNSKANDRIPTFVFGSSSNTTGGFQRSVESKLPDEMKKLNIEDPGNVDGTNKSNDAKFDPKTNHKNVFVFGSSKDNASSFGKNSATSLPDEMKKKLNIEGSGMGDGAEKTKVDNLKPNDKTPFVFGRSKSTSGPSGLSAENTLPDEMRKLNIGSGKDYVGGIDTGSSSSRLFVKETKSDPSLGNSVPTPFTFQAGLHDQNSGLDQVPVVKSNNDNDTKVDGGVASSASFSFTATGVQSVGNIYEMPPEDTDGKKAGFVFTSTGNRPGTPNVDLKTPKQDASFSSTGSLFAGLNQKLEFSAKRDTVKDTKLKKKKGKLRQSASEHRWAGKDQFSRGKSSQENPESPGSYSPMDFSPYQETLAADQCSRETSVASDESIHLNQKYMSTDTYPTVSTDAAAQGFVAATQHPGINKHDLKCRELNEEKVNCCIEQSVGCEHTSDDFVSAAENECSKSESEKVDVNSYCSVSTAEADRSFCSNIERKEGDAGAQFCFVGSEDSGEANFTFAASSSGQGHVSAAKRGYRKKNRMKVGQDSYTFTPTSKVQVPSPSVQFFPLAGSSFPSGPGQGKKEQISQSKGEHIPEAYKESEVKQGSISTTAETSAVQETCEKWRLRGNQAYANGFLSKAEDYYTRGVNCISPNETSRSCLKALVLCYSNRAATRMSLGRMREALGDCMAAAALDPNFMKVQVRAANCYLALGEIEDAVKYFKKCLQSGNEVCLDRKLVIEASDGLQKALKVAEHMDRSTELLQRRTSSDAENALEIISEGLSMSPYSEKLMEMKAESLLRLRKYDEVIQLCEQTLDSAEKNSATESADGQPENMDGSESTEYSPAKLWRWRLISKSYFYSGKLEEALDFLEKQEQAESVTEKNGGKSPDSLMSLAITVRELLRHKAAGNEAFQSGRHSEAVEHYTAALSCNVESRPFAAICICNRAAAYQALGQITDAIADCSVAIALDGNYPKAISRRATLHEMIRDYGQAASDLERLISILEKQPDDGANQSGTRSSSSVNDLRQARLRLSTMEEEAKKGIPLDMYLILGIEPSSTASDIKKAYRKAALRHHPDKAGQFLVRSDNGDDGLWKEICAEIHKDADRLFKMIGEAYAILSDPAKRSRYDLEEDVRNAQKKGNGSSIPRAQSDAFNYPFDRNSSRRQWRDVWRSSGNSHTRWSEASRSNRYS</sequence>
<feature type="compositionally biased region" description="Polar residues" evidence="1">
    <location>
        <begin position="56"/>
        <end position="80"/>
    </location>
</feature>
<dbReference type="eggNOG" id="KOG0550">
    <property type="taxonomic scope" value="Eukaryota"/>
</dbReference>
<dbReference type="InterPro" id="IPR019734">
    <property type="entry name" value="TPR_rpt"/>
</dbReference>
<dbReference type="SUPFAM" id="SSF46565">
    <property type="entry name" value="Chaperone J-domain"/>
    <property type="match status" value="1"/>
</dbReference>
<feature type="compositionally biased region" description="Polar residues" evidence="1">
    <location>
        <begin position="1128"/>
        <end position="1137"/>
    </location>
</feature>
<dbReference type="PRINTS" id="PR00625">
    <property type="entry name" value="JDOMAIN"/>
</dbReference>
<feature type="compositionally biased region" description="Low complexity" evidence="1">
    <location>
        <begin position="181"/>
        <end position="193"/>
    </location>
</feature>
<feature type="region of interest" description="Disordered" evidence="1">
    <location>
        <begin position="1443"/>
        <end position="1500"/>
    </location>
</feature>
<feature type="compositionally biased region" description="Polar residues" evidence="1">
    <location>
        <begin position="123"/>
        <end position="133"/>
    </location>
</feature>
<dbReference type="SMART" id="SM00271">
    <property type="entry name" value="DnaJ"/>
    <property type="match status" value="1"/>
</dbReference>
<accession>A0A1U8BH90</accession>
<organism evidence="2 3">
    <name type="scientific">Nelumbo nucifera</name>
    <name type="common">Sacred lotus</name>
    <dbReference type="NCBI Taxonomy" id="4432"/>
    <lineage>
        <taxon>Eukaryota</taxon>
        <taxon>Viridiplantae</taxon>
        <taxon>Streptophyta</taxon>
        <taxon>Embryophyta</taxon>
        <taxon>Tracheophyta</taxon>
        <taxon>Spermatophyta</taxon>
        <taxon>Magnoliopsida</taxon>
        <taxon>Proteales</taxon>
        <taxon>Nelumbonaceae</taxon>
        <taxon>Nelumbo</taxon>
    </lineage>
</organism>
<dbReference type="Gene3D" id="1.25.40.10">
    <property type="entry name" value="Tetratricopeptide repeat domain"/>
    <property type="match status" value="3"/>
</dbReference>